<evidence type="ECO:0000256" key="1">
    <source>
        <dbReference type="SAM" id="MobiDB-lite"/>
    </source>
</evidence>
<proteinExistence type="predicted"/>
<evidence type="ECO:0000313" key="2">
    <source>
        <dbReference type="EMBL" id="OOK67125.1"/>
    </source>
</evidence>
<dbReference type="EMBL" id="MVBN01000009">
    <property type="protein sequence ID" value="OOK67125.1"/>
    <property type="molecule type" value="Genomic_DNA"/>
</dbReference>
<comment type="caution">
    <text evidence="2">The sequence shown here is derived from an EMBL/GenBank/DDBJ whole genome shotgun (WGS) entry which is preliminary data.</text>
</comment>
<dbReference type="AlphaFoldDB" id="A0A1V3WJM6"/>
<name>A0A1V3WJM6_MYCKA</name>
<reference evidence="2 3" key="1">
    <citation type="submission" date="2017-02" db="EMBL/GenBank/DDBJ databases">
        <title>Complete genome sequences of Mycobacterium kansasii strains isolated from rhesus macaques.</title>
        <authorList>
            <person name="Panda A."/>
            <person name="Nagaraj S."/>
            <person name="Zhao X."/>
            <person name="Tettelin H."/>
            <person name="Detolla L.J."/>
        </authorList>
    </citation>
    <scope>NUCLEOTIDE SEQUENCE [LARGE SCALE GENOMIC DNA]</scope>
    <source>
        <strain evidence="2 3">11-3469</strain>
    </source>
</reference>
<organism evidence="2 3">
    <name type="scientific">Mycobacterium kansasii</name>
    <dbReference type="NCBI Taxonomy" id="1768"/>
    <lineage>
        <taxon>Bacteria</taxon>
        <taxon>Bacillati</taxon>
        <taxon>Actinomycetota</taxon>
        <taxon>Actinomycetes</taxon>
        <taxon>Mycobacteriales</taxon>
        <taxon>Mycobacteriaceae</taxon>
        <taxon>Mycobacterium</taxon>
    </lineage>
</organism>
<accession>A0A1V3WJM6</accession>
<sequence>MIGPPHRTPVRRSPLRIRLEFTRQSVPVHSGTSHPMQSTSWQVGRGVGRFASPRATVMSTKKRRVRR</sequence>
<dbReference type="Proteomes" id="UP000188532">
    <property type="component" value="Unassembled WGS sequence"/>
</dbReference>
<evidence type="ECO:0000313" key="3">
    <source>
        <dbReference type="Proteomes" id="UP000188532"/>
    </source>
</evidence>
<feature type="region of interest" description="Disordered" evidence="1">
    <location>
        <begin position="24"/>
        <end position="47"/>
    </location>
</feature>
<feature type="compositionally biased region" description="Polar residues" evidence="1">
    <location>
        <begin position="24"/>
        <end position="42"/>
    </location>
</feature>
<gene>
    <name evidence="2" type="ORF">BZL29_7048</name>
</gene>
<protein>
    <submittedName>
        <fullName evidence="2">Uncharacterized protein</fullName>
    </submittedName>
</protein>